<evidence type="ECO:0000313" key="1">
    <source>
        <dbReference type="EnsemblMetazoa" id="OVOC3547.1"/>
    </source>
</evidence>
<keyword evidence="2" id="KW-1185">Reference proteome</keyword>
<proteinExistence type="predicted"/>
<accession>A0A8R1XS82</accession>
<dbReference type="EMBL" id="CMVM020000117">
    <property type="status" value="NOT_ANNOTATED_CDS"/>
    <property type="molecule type" value="Genomic_DNA"/>
</dbReference>
<reference evidence="2" key="1">
    <citation type="submission" date="2013-10" db="EMBL/GenBank/DDBJ databases">
        <title>Genome sequencing of Onchocerca volvulus.</title>
        <authorList>
            <person name="Cotton J."/>
            <person name="Tsai J."/>
            <person name="Stanley E."/>
            <person name="Tracey A."/>
            <person name="Holroyd N."/>
            <person name="Lustigman S."/>
            <person name="Berriman M."/>
        </authorList>
    </citation>
    <scope>NUCLEOTIDE SEQUENCE</scope>
</reference>
<reference evidence="1" key="2">
    <citation type="submission" date="2022-06" db="UniProtKB">
        <authorList>
            <consortium name="EnsemblMetazoa"/>
        </authorList>
    </citation>
    <scope>IDENTIFICATION</scope>
</reference>
<sequence>MTQIMRREDKREGEDESEQSAIYGAWRLCYQQLSRCSMIGSIERKKNEKFSINWIDVRVCFIIVCSPTHDLWYISGRKGRERGIEREREGYAIRLRRCLLACLLACLQVHVQVDCI</sequence>
<dbReference type="EnsemblMetazoa" id="OVOC3547.1">
    <property type="protein sequence ID" value="OVOC3547.1"/>
    <property type="gene ID" value="WBGene00240356"/>
</dbReference>
<protein>
    <submittedName>
        <fullName evidence="1">Uncharacterized protein</fullName>
    </submittedName>
</protein>
<name>A0A8R1XS82_ONCVO</name>
<dbReference type="Proteomes" id="UP000024404">
    <property type="component" value="Unassembled WGS sequence"/>
</dbReference>
<evidence type="ECO:0000313" key="2">
    <source>
        <dbReference type="Proteomes" id="UP000024404"/>
    </source>
</evidence>
<organism evidence="1 2">
    <name type="scientific">Onchocerca volvulus</name>
    <dbReference type="NCBI Taxonomy" id="6282"/>
    <lineage>
        <taxon>Eukaryota</taxon>
        <taxon>Metazoa</taxon>
        <taxon>Ecdysozoa</taxon>
        <taxon>Nematoda</taxon>
        <taxon>Chromadorea</taxon>
        <taxon>Rhabditida</taxon>
        <taxon>Spirurina</taxon>
        <taxon>Spiruromorpha</taxon>
        <taxon>Filarioidea</taxon>
        <taxon>Onchocercidae</taxon>
        <taxon>Onchocerca</taxon>
    </lineage>
</organism>
<dbReference type="AlphaFoldDB" id="A0A8R1XS82"/>